<organism evidence="3 4">
    <name type="scientific">Allofrancisella guangzhouensis</name>
    <dbReference type="NCBI Taxonomy" id="594679"/>
    <lineage>
        <taxon>Bacteria</taxon>
        <taxon>Pseudomonadati</taxon>
        <taxon>Pseudomonadota</taxon>
        <taxon>Gammaproteobacteria</taxon>
        <taxon>Thiotrichales</taxon>
        <taxon>Francisellaceae</taxon>
        <taxon>Allofrancisella</taxon>
    </lineage>
</organism>
<dbReference type="InterPro" id="IPR011528">
    <property type="entry name" value="NERD"/>
</dbReference>
<evidence type="ECO:0000256" key="1">
    <source>
        <dbReference type="SAM" id="Phobius"/>
    </source>
</evidence>
<dbReference type="Proteomes" id="UP000031104">
    <property type="component" value="Chromosome"/>
</dbReference>
<evidence type="ECO:0000313" key="3">
    <source>
        <dbReference type="EMBL" id="AJC48906.1"/>
    </source>
</evidence>
<proteinExistence type="predicted"/>
<gene>
    <name evidence="3" type="ORF">SD28_04300</name>
</gene>
<feature type="domain" description="NERD" evidence="2">
    <location>
        <begin position="88"/>
        <end position="211"/>
    </location>
</feature>
<accession>A0A0A8E9R1</accession>
<dbReference type="OrthoDB" id="5605408at2"/>
<dbReference type="PANTHER" id="PTHR35287">
    <property type="entry name" value="SI:ZFOS-911D5.4"/>
    <property type="match status" value="1"/>
</dbReference>
<feature type="transmembrane region" description="Helical" evidence="1">
    <location>
        <begin position="58"/>
        <end position="76"/>
    </location>
</feature>
<dbReference type="RefSeq" id="WP_039124437.1">
    <property type="nucleotide sequence ID" value="NZ_CP010427.1"/>
</dbReference>
<dbReference type="PROSITE" id="PS50965">
    <property type="entry name" value="NERD"/>
    <property type="match status" value="1"/>
</dbReference>
<keyword evidence="1" id="KW-0472">Membrane</keyword>
<dbReference type="AlphaFoldDB" id="A0A0A8E9R1"/>
<reference evidence="3 4" key="1">
    <citation type="submission" date="2014-12" db="EMBL/GenBank/DDBJ databases">
        <title>Complete genome sequence of Francisella guanzhouensis strain 08HL01032 isolated from air-conditioning system in China.</title>
        <authorList>
            <person name="Svensson D."/>
            <person name="Ohrman C."/>
            <person name="Backman S."/>
            <person name="Karlsson E."/>
            <person name="Nilsson E."/>
            <person name="Bystrom M."/>
            <person name="Larkeryd A."/>
            <person name="Stenberg P."/>
            <person name="Scholtz H.C."/>
            <person name="Forsman M."/>
            <person name="Sjodin A."/>
        </authorList>
    </citation>
    <scope>NUCLEOTIDE SEQUENCE [LARGE SCALE GENOMIC DNA]</scope>
    <source>
        <strain evidence="3 4">08HL01032</strain>
    </source>
</reference>
<dbReference type="KEGG" id="fgu:SD28_04300"/>
<name>A0A0A8E9R1_9GAMM</name>
<keyword evidence="1" id="KW-0812">Transmembrane</keyword>
<protein>
    <submittedName>
        <fullName evidence="3">Membrane protein</fullName>
    </submittedName>
</protein>
<sequence>MAIENKLKNDRLFLRFTWARFKNYWIRIRKSLYASIILCGLIVGVNLYLGNFEFIKQSLQIAVTLAFILFIFFFLITKDDNPVDIIISGAKGESVVLDELKKLDNNYVLFNRMILPDGKSTIGNREIDFLVISRKAIYIVEVKNNRGYIKVENMAERWQVEKTSQNNKIYAKTIKNPIRQTFAQKKVLQTYLYNQRIYIKGIPVVTVVIFANPGVQLSDNFIAEDANQAVLSLKNLLPFINAKEQYLEKMPTRSRRKIIRKLEKK</sequence>
<evidence type="ECO:0000313" key="4">
    <source>
        <dbReference type="Proteomes" id="UP000031104"/>
    </source>
</evidence>
<dbReference type="STRING" id="594679.SD28_04300"/>
<dbReference type="PANTHER" id="PTHR35287:SF1">
    <property type="entry name" value="SI:ZFOS-911D5.4"/>
    <property type="match status" value="1"/>
</dbReference>
<feature type="transmembrane region" description="Helical" evidence="1">
    <location>
        <begin position="32"/>
        <end position="52"/>
    </location>
</feature>
<evidence type="ECO:0000259" key="2">
    <source>
        <dbReference type="PROSITE" id="PS50965"/>
    </source>
</evidence>
<dbReference type="HOGENOM" id="CLU_087888_0_0_6"/>
<keyword evidence="1" id="KW-1133">Transmembrane helix</keyword>
<dbReference type="Pfam" id="PF08378">
    <property type="entry name" value="NERD"/>
    <property type="match status" value="1"/>
</dbReference>
<keyword evidence="4" id="KW-1185">Reference proteome</keyword>
<dbReference type="EMBL" id="CP010427">
    <property type="protein sequence ID" value="AJC48906.1"/>
    <property type="molecule type" value="Genomic_DNA"/>
</dbReference>